<gene>
    <name evidence="2" type="ORF">BI096_gp39</name>
</gene>
<dbReference type="InterPro" id="IPR016177">
    <property type="entry name" value="DNA-bd_dom_sf"/>
</dbReference>
<evidence type="ECO:0008006" key="4">
    <source>
        <dbReference type="Google" id="ProtNLM"/>
    </source>
</evidence>
<dbReference type="InterPro" id="IPR036955">
    <property type="entry name" value="AP2/ERF_dom_sf"/>
</dbReference>
<dbReference type="Proteomes" id="UP000201689">
    <property type="component" value="Segment"/>
</dbReference>
<dbReference type="KEGG" id="vg:29064965"/>
<dbReference type="SUPFAM" id="SSF54171">
    <property type="entry name" value="DNA-binding domain"/>
    <property type="match status" value="1"/>
</dbReference>
<dbReference type="RefSeq" id="YP_009284322.1">
    <property type="nucleotide sequence ID" value="NC_031048.1"/>
</dbReference>
<dbReference type="GO" id="GO:0003700">
    <property type="term" value="F:DNA-binding transcription factor activity"/>
    <property type="evidence" value="ECO:0007669"/>
    <property type="project" value="InterPro"/>
</dbReference>
<keyword evidence="3" id="KW-1185">Reference proteome</keyword>
<accession>A0A193GYS4</accession>
<proteinExistence type="predicted"/>
<organism evidence="2 3">
    <name type="scientific">Enterobacter phage Arya</name>
    <dbReference type="NCBI Taxonomy" id="1864622"/>
    <lineage>
        <taxon>Viruses</taxon>
        <taxon>Duplodnaviria</taxon>
        <taxon>Heunggongvirae</taxon>
        <taxon>Uroviricota</taxon>
        <taxon>Caudoviricetes</taxon>
        <taxon>Iiscvirinae</taxon>
        <taxon>Aryavirus</taxon>
        <taxon>Aryavirus arya</taxon>
    </lineage>
</organism>
<evidence type="ECO:0000256" key="1">
    <source>
        <dbReference type="SAM" id="MobiDB-lite"/>
    </source>
</evidence>
<feature type="compositionally biased region" description="Pro residues" evidence="1">
    <location>
        <begin position="22"/>
        <end position="32"/>
    </location>
</feature>
<dbReference type="EMBL" id="KX231828">
    <property type="protein sequence ID" value="ANN86166.1"/>
    <property type="molecule type" value="Genomic_DNA"/>
</dbReference>
<name>A0A193GYS4_9CAUD</name>
<feature type="region of interest" description="Disordered" evidence="1">
    <location>
        <begin position="16"/>
        <end position="35"/>
    </location>
</feature>
<evidence type="ECO:0000313" key="3">
    <source>
        <dbReference type="Proteomes" id="UP000201689"/>
    </source>
</evidence>
<evidence type="ECO:0000313" key="2">
    <source>
        <dbReference type="EMBL" id="ANN86166.1"/>
    </source>
</evidence>
<dbReference type="GeneID" id="29064965"/>
<reference evidence="2 3" key="1">
    <citation type="submission" date="2016-05" db="EMBL/GenBank/DDBJ databases">
        <authorList>
            <person name="Lavstsen T."/>
            <person name="Jespersen J.S."/>
        </authorList>
    </citation>
    <scope>NUCLEOTIDE SEQUENCE [LARGE SCALE GENOMIC DNA]</scope>
</reference>
<dbReference type="OrthoDB" id="16282at10239"/>
<dbReference type="GO" id="GO:0003677">
    <property type="term" value="F:DNA binding"/>
    <property type="evidence" value="ECO:0007669"/>
    <property type="project" value="InterPro"/>
</dbReference>
<reference evidence="2 3" key="2">
    <citation type="submission" date="2016-07" db="EMBL/GenBank/DDBJ databases">
        <title>Whole genome sequeicing and characterization of Enterobacter phage Arya isolated from the termite gut.</title>
        <authorList>
            <person name="Tikhe C."/>
            <person name="Husseneder C."/>
        </authorList>
    </citation>
    <scope>NUCLEOTIDE SEQUENCE [LARGE SCALE GENOMIC DNA]</scope>
</reference>
<dbReference type="Gene3D" id="3.30.730.10">
    <property type="entry name" value="AP2/ERF domain"/>
    <property type="match status" value="1"/>
</dbReference>
<sequence>MSLAGDILRRLNLPVTIQESPAPQPQPQPKPEPTLLDKKHIKWNCAQREFYGVTFSKRKQKWQARITTPKGKIVLGYFRKRQRAAIAVQLYLLWFRRGFIDIPTGKYLTE</sequence>
<protein>
    <recommendedName>
        <fullName evidence="4">AP2/ERF domain-containing protein</fullName>
    </recommendedName>
</protein>